<dbReference type="Proteomes" id="UP000184330">
    <property type="component" value="Unassembled WGS sequence"/>
</dbReference>
<dbReference type="SUPFAM" id="SSF54106">
    <property type="entry name" value="LysM domain"/>
    <property type="match status" value="1"/>
</dbReference>
<evidence type="ECO:0000313" key="5">
    <source>
        <dbReference type="Proteomes" id="UP000184330"/>
    </source>
</evidence>
<dbReference type="EMBL" id="FJOG01000007">
    <property type="protein sequence ID" value="CZR55671.1"/>
    <property type="molecule type" value="Genomic_DNA"/>
</dbReference>
<dbReference type="PROSITE" id="PS51782">
    <property type="entry name" value="LYSM"/>
    <property type="match status" value="3"/>
</dbReference>
<dbReference type="STRING" id="576137.A0A1L7WSB9"/>
<dbReference type="CDD" id="cd00118">
    <property type="entry name" value="LysM"/>
    <property type="match status" value="1"/>
</dbReference>
<dbReference type="InterPro" id="IPR052210">
    <property type="entry name" value="LysM1-like"/>
</dbReference>
<evidence type="ECO:0000313" key="4">
    <source>
        <dbReference type="EMBL" id="CZR55671.1"/>
    </source>
</evidence>
<name>A0A1L7WSB9_9HELO</name>
<proteinExistence type="predicted"/>
<dbReference type="SMART" id="SM00257">
    <property type="entry name" value="LysM"/>
    <property type="match status" value="3"/>
</dbReference>
<dbReference type="PANTHER" id="PTHR34997">
    <property type="entry name" value="AM15"/>
    <property type="match status" value="1"/>
</dbReference>
<dbReference type="Gene3D" id="3.10.350.10">
    <property type="entry name" value="LysM domain"/>
    <property type="match status" value="3"/>
</dbReference>
<dbReference type="InterPro" id="IPR018392">
    <property type="entry name" value="LysM"/>
</dbReference>
<keyword evidence="2" id="KW-0843">Virulence</keyword>
<dbReference type="Pfam" id="PF01476">
    <property type="entry name" value="LysM"/>
    <property type="match status" value="1"/>
</dbReference>
<evidence type="ECO:0000256" key="2">
    <source>
        <dbReference type="ARBA" id="ARBA00023026"/>
    </source>
</evidence>
<feature type="domain" description="LysM" evidence="3">
    <location>
        <begin position="342"/>
        <end position="388"/>
    </location>
</feature>
<evidence type="ECO:0000259" key="3">
    <source>
        <dbReference type="PROSITE" id="PS51782"/>
    </source>
</evidence>
<sequence>MSSPSVNLLYIYTSSSTALANISASAACLTALTADVPCYANLGSAVTDTTTWSPSALGYICTKNCTTALSTYVTNVDSACGTEATYNISGTIQTAADLGREMQWRQSTTCLTDPTSGEYCNTYFQGALNSSSTSIGCSTCYLTYLESIVNSEWGQALISDSAFESRVSSCSATGYSATYTATSSSSTSTATATVTSGDRCNKTDASVVLYTVLANDSCIDISASQNVSTGALTSLNGLDLGCSYLSKGETLCLPTTCDVYLVKTNDTCASIINNLSSEIVTAELASWNANINSQCSNLATLVGTYICISPPGSALPLYLAPATTAVSVPTNAVGTSNVDCGHWYTIVVNDTCESVEAAFGISNTTFYFLNPQIEADCRNLWLGNSYCVEQVGDIATYSGYSTVAASIANYTSLPSTINMNATATANRTTTHFFYSWPTPTTTTLASVNASVYSVLATYTLCLDVEIEYNITETGPTQDMYDDAEWISEYDRVCVADPNDLPTVPFNSSIVYTAPASANATTTSGSATSTSSSVLATATVVASTDGTCGGSTGFTSGHVLRPQPRRLLQLQQLQAQRVRPHSSSLRTARAVDPQDTLVLGQALDLVVVSTGIVALQQTIVRRIAILRESLELARQTRSPQMVLAEGRQDTPVPGQPLDLAVVFMEIVDLQQTIV</sequence>
<dbReference type="OrthoDB" id="1193027at2759"/>
<feature type="domain" description="LysM" evidence="3">
    <location>
        <begin position="258"/>
        <end position="308"/>
    </location>
</feature>
<gene>
    <name evidence="4" type="ORF">PAC_05559</name>
</gene>
<evidence type="ECO:0000256" key="1">
    <source>
        <dbReference type="ARBA" id="ARBA00022669"/>
    </source>
</evidence>
<dbReference type="PANTHER" id="PTHR34997:SF1">
    <property type="entry name" value="PEPTIDOGLYCAN-BINDING LYSIN DOMAIN"/>
    <property type="match status" value="1"/>
</dbReference>
<accession>A0A1L7WSB9</accession>
<dbReference type="GO" id="GO:0008061">
    <property type="term" value="F:chitin binding"/>
    <property type="evidence" value="ECO:0007669"/>
    <property type="project" value="UniProtKB-KW"/>
</dbReference>
<dbReference type="AlphaFoldDB" id="A0A1L7WSB9"/>
<keyword evidence="1" id="KW-0147">Chitin-binding</keyword>
<feature type="domain" description="LysM" evidence="3">
    <location>
        <begin position="208"/>
        <end position="253"/>
    </location>
</feature>
<protein>
    <recommendedName>
        <fullName evidence="3">LysM domain-containing protein</fullName>
    </recommendedName>
</protein>
<keyword evidence="5" id="KW-1185">Reference proteome</keyword>
<dbReference type="InterPro" id="IPR036779">
    <property type="entry name" value="LysM_dom_sf"/>
</dbReference>
<organism evidence="4 5">
    <name type="scientific">Phialocephala subalpina</name>
    <dbReference type="NCBI Taxonomy" id="576137"/>
    <lineage>
        <taxon>Eukaryota</taxon>
        <taxon>Fungi</taxon>
        <taxon>Dikarya</taxon>
        <taxon>Ascomycota</taxon>
        <taxon>Pezizomycotina</taxon>
        <taxon>Leotiomycetes</taxon>
        <taxon>Helotiales</taxon>
        <taxon>Mollisiaceae</taxon>
        <taxon>Phialocephala</taxon>
        <taxon>Phialocephala fortinii species complex</taxon>
    </lineage>
</organism>
<reference evidence="4 5" key="1">
    <citation type="submission" date="2016-03" db="EMBL/GenBank/DDBJ databases">
        <authorList>
            <person name="Ploux O."/>
        </authorList>
    </citation>
    <scope>NUCLEOTIDE SEQUENCE [LARGE SCALE GENOMIC DNA]</scope>
    <source>
        <strain evidence="4 5">UAMH 11012</strain>
    </source>
</reference>